<comment type="caution">
    <text evidence="2">The sequence shown here is derived from an EMBL/GenBank/DDBJ whole genome shotgun (WGS) entry which is preliminary data.</text>
</comment>
<keyword evidence="3" id="KW-1185">Reference proteome</keyword>
<dbReference type="RefSeq" id="WP_119974224.1">
    <property type="nucleotide sequence ID" value="NZ_JBHSQA010000016.1"/>
</dbReference>
<organism evidence="2 3">
    <name type="scientific">Cryobacterium melibiosiphilum</name>
    <dbReference type="NCBI Taxonomy" id="995039"/>
    <lineage>
        <taxon>Bacteria</taxon>
        <taxon>Bacillati</taxon>
        <taxon>Actinomycetota</taxon>
        <taxon>Actinomycetes</taxon>
        <taxon>Micrococcales</taxon>
        <taxon>Microbacteriaceae</taxon>
        <taxon>Cryobacterium</taxon>
    </lineage>
</organism>
<dbReference type="OrthoDB" id="3874273at2"/>
<evidence type="ECO:0000256" key="1">
    <source>
        <dbReference type="SAM" id="Phobius"/>
    </source>
</evidence>
<gene>
    <name evidence="2" type="ORF">D6T64_08575</name>
</gene>
<dbReference type="Pfam" id="PF10990">
    <property type="entry name" value="DUF2809"/>
    <property type="match status" value="1"/>
</dbReference>
<evidence type="ECO:0000313" key="2">
    <source>
        <dbReference type="EMBL" id="RJT89006.1"/>
    </source>
</evidence>
<protein>
    <submittedName>
        <fullName evidence="2">DUF2809 domain-containing protein</fullName>
    </submittedName>
</protein>
<keyword evidence="1" id="KW-1133">Transmembrane helix</keyword>
<proteinExistence type="predicted"/>
<keyword evidence="1" id="KW-0812">Transmembrane</keyword>
<dbReference type="EMBL" id="QZVS01000078">
    <property type="protein sequence ID" value="RJT89006.1"/>
    <property type="molecule type" value="Genomic_DNA"/>
</dbReference>
<dbReference type="Proteomes" id="UP000272015">
    <property type="component" value="Unassembled WGS sequence"/>
</dbReference>
<feature type="transmembrane region" description="Helical" evidence="1">
    <location>
        <begin position="72"/>
        <end position="96"/>
    </location>
</feature>
<keyword evidence="1" id="KW-0472">Membrane</keyword>
<reference evidence="2 3" key="1">
    <citation type="submission" date="2018-09" db="EMBL/GenBank/DDBJ databases">
        <title>Novel species of Cryobacterium.</title>
        <authorList>
            <person name="Liu Q."/>
            <person name="Xin Y.-H."/>
        </authorList>
    </citation>
    <scope>NUCLEOTIDE SEQUENCE [LARGE SCALE GENOMIC DNA]</scope>
    <source>
        <strain evidence="2 3">Hh39</strain>
    </source>
</reference>
<name>A0A3A5MSU3_9MICO</name>
<dbReference type="AlphaFoldDB" id="A0A3A5MSU3"/>
<evidence type="ECO:0000313" key="3">
    <source>
        <dbReference type="Proteomes" id="UP000272015"/>
    </source>
</evidence>
<dbReference type="InterPro" id="IPR021257">
    <property type="entry name" value="DUF2809"/>
</dbReference>
<accession>A0A3A5MSU3</accession>
<feature type="transmembrane region" description="Helical" evidence="1">
    <location>
        <begin position="116"/>
        <end position="133"/>
    </location>
</feature>
<feature type="transmembrane region" description="Helical" evidence="1">
    <location>
        <begin position="47"/>
        <end position="65"/>
    </location>
</feature>
<sequence>MGNSRSAGTTRTTPPLNFRLTLALTGLAVIATGLAVNAVVTGVTGDLLGGALYAVLVCLAVAFMAPRRHPIMIGAVGFMLCALVELFQLTGIPSAIADVFAQAALVLGTTFVPLDFAAYLVGAGCAAAGLALSRASRTAN</sequence>
<feature type="transmembrane region" description="Helical" evidence="1">
    <location>
        <begin position="20"/>
        <end position="41"/>
    </location>
</feature>